<dbReference type="GO" id="GO:0016020">
    <property type="term" value="C:membrane"/>
    <property type="evidence" value="ECO:0007669"/>
    <property type="project" value="UniProtKB-SubCell"/>
</dbReference>
<reference evidence="6" key="1">
    <citation type="journal article" date="2023" name="G3 (Bethesda)">
        <title>A reference genome for the long-term kleptoplast-retaining sea slug Elysia crispata morphotype clarki.</title>
        <authorList>
            <person name="Eastman K.E."/>
            <person name="Pendleton A.L."/>
            <person name="Shaikh M.A."/>
            <person name="Suttiyut T."/>
            <person name="Ogas R."/>
            <person name="Tomko P."/>
            <person name="Gavelis G."/>
            <person name="Widhalm J.R."/>
            <person name="Wisecaver J.H."/>
        </authorList>
    </citation>
    <scope>NUCLEOTIDE SEQUENCE</scope>
    <source>
        <strain evidence="6">ECLA1</strain>
    </source>
</reference>
<keyword evidence="7" id="KW-1185">Reference proteome</keyword>
<dbReference type="EMBL" id="JAWDGP010004170">
    <property type="protein sequence ID" value="KAK3767197.1"/>
    <property type="molecule type" value="Genomic_DNA"/>
</dbReference>
<evidence type="ECO:0000256" key="5">
    <source>
        <dbReference type="SAM" id="Phobius"/>
    </source>
</evidence>
<feature type="transmembrane region" description="Helical" evidence="5">
    <location>
        <begin position="127"/>
        <end position="143"/>
    </location>
</feature>
<protein>
    <recommendedName>
        <fullName evidence="8">Solute carrier family 66 member 3</fullName>
    </recommendedName>
</protein>
<accession>A0AAE0ZD68</accession>
<keyword evidence="4 5" id="KW-0472">Membrane</keyword>
<evidence type="ECO:0000313" key="7">
    <source>
        <dbReference type="Proteomes" id="UP001283361"/>
    </source>
</evidence>
<comment type="subcellular location">
    <subcellularLocation>
        <location evidence="1">Membrane</location>
        <topology evidence="1">Multi-pass membrane protein</topology>
    </subcellularLocation>
</comment>
<evidence type="ECO:0000256" key="1">
    <source>
        <dbReference type="ARBA" id="ARBA00004141"/>
    </source>
</evidence>
<comment type="caution">
    <text evidence="6">The sequence shown here is derived from an EMBL/GenBank/DDBJ whole genome shotgun (WGS) entry which is preliminary data.</text>
</comment>
<name>A0AAE0ZD68_9GAST</name>
<evidence type="ECO:0000256" key="4">
    <source>
        <dbReference type="ARBA" id="ARBA00023136"/>
    </source>
</evidence>
<keyword evidence="2 5" id="KW-0812">Transmembrane</keyword>
<dbReference type="PANTHER" id="PTHR12226">
    <property type="entry name" value="MANNOSE-P-DOLICHOL UTILIZATION DEFECT 1 LEC35 -RELATED"/>
    <property type="match status" value="1"/>
</dbReference>
<proteinExistence type="predicted"/>
<organism evidence="6 7">
    <name type="scientific">Elysia crispata</name>
    <name type="common">lettuce slug</name>
    <dbReference type="NCBI Taxonomy" id="231223"/>
    <lineage>
        <taxon>Eukaryota</taxon>
        <taxon>Metazoa</taxon>
        <taxon>Spiralia</taxon>
        <taxon>Lophotrochozoa</taxon>
        <taxon>Mollusca</taxon>
        <taxon>Gastropoda</taxon>
        <taxon>Heterobranchia</taxon>
        <taxon>Euthyneura</taxon>
        <taxon>Panpulmonata</taxon>
        <taxon>Sacoglossa</taxon>
        <taxon>Placobranchoidea</taxon>
        <taxon>Plakobranchidae</taxon>
        <taxon>Elysia</taxon>
    </lineage>
</organism>
<feature type="transmembrane region" description="Helical" evidence="5">
    <location>
        <begin position="101"/>
        <end position="121"/>
    </location>
</feature>
<keyword evidence="3 5" id="KW-1133">Transmembrane helix</keyword>
<dbReference type="AlphaFoldDB" id="A0AAE0ZD68"/>
<dbReference type="PANTHER" id="PTHR12226:SF3">
    <property type="entry name" value="SOLUTE CARRIER FAMILY 66 MEMBER 3"/>
    <property type="match status" value="1"/>
</dbReference>
<sequence>MNSTVLPQNELDRGQLWPYLNASVLALTIVYKMPQVYTVVSTRSSRGISMFSLVLEFVSYSIEMVYQSAMEYPFQTYFEICLMWAQDVVLLYVVLEDRELLGTQLIVPLLIYSLCFVSMNKRWIPDIMMYSLIVSTTPCLIISKSAQLYQIIRDRDSGAVSSRTWGMLAYMAGARVLTTVFITKDLPMFLNNSSATILNIAITISVLYFNSRKRRRHRTRH</sequence>
<dbReference type="Pfam" id="PF04193">
    <property type="entry name" value="PQ-loop"/>
    <property type="match status" value="1"/>
</dbReference>
<evidence type="ECO:0000256" key="2">
    <source>
        <dbReference type="ARBA" id="ARBA00022692"/>
    </source>
</evidence>
<feature type="transmembrane region" description="Helical" evidence="5">
    <location>
        <begin position="45"/>
        <end position="62"/>
    </location>
</feature>
<feature type="transmembrane region" description="Helical" evidence="5">
    <location>
        <begin position="189"/>
        <end position="210"/>
    </location>
</feature>
<dbReference type="InterPro" id="IPR006603">
    <property type="entry name" value="PQ-loop_rpt"/>
</dbReference>
<feature type="transmembrane region" description="Helical" evidence="5">
    <location>
        <begin position="16"/>
        <end position="33"/>
    </location>
</feature>
<evidence type="ECO:0008006" key="8">
    <source>
        <dbReference type="Google" id="ProtNLM"/>
    </source>
</evidence>
<dbReference type="Proteomes" id="UP001283361">
    <property type="component" value="Unassembled WGS sequence"/>
</dbReference>
<dbReference type="InterPro" id="IPR016817">
    <property type="entry name" value="MannP-dilichol_defect-1"/>
</dbReference>
<gene>
    <name evidence="6" type="ORF">RRG08_018067</name>
</gene>
<evidence type="ECO:0000256" key="3">
    <source>
        <dbReference type="ARBA" id="ARBA00022989"/>
    </source>
</evidence>
<dbReference type="Gene3D" id="1.20.1280.290">
    <property type="match status" value="2"/>
</dbReference>
<evidence type="ECO:0000313" key="6">
    <source>
        <dbReference type="EMBL" id="KAK3767197.1"/>
    </source>
</evidence>